<sequence>MTSNLLAPQRTRGAKNLLQSNIQIAHRQKQWHFPSDSVSSSAFERIAATILTLRKSFYRRLAMLKLVVTLEKSHLWH</sequence>
<proteinExistence type="predicted"/>
<keyword evidence="2" id="KW-1185">Reference proteome</keyword>
<dbReference type="RefSeq" id="WP_190423196.1">
    <property type="nucleotide sequence ID" value="NZ_JAMPKK010000052.1"/>
</dbReference>
<evidence type="ECO:0000313" key="1">
    <source>
        <dbReference type="EMBL" id="MEP0866825.1"/>
    </source>
</evidence>
<dbReference type="EMBL" id="JAMPKK010000052">
    <property type="protein sequence ID" value="MEP0866825.1"/>
    <property type="molecule type" value="Genomic_DNA"/>
</dbReference>
<name>A0ABV0JUD7_9CYAN</name>
<protein>
    <submittedName>
        <fullName evidence="1">Uncharacterized protein</fullName>
    </submittedName>
</protein>
<reference evidence="1 2" key="1">
    <citation type="submission" date="2022-04" db="EMBL/GenBank/DDBJ databases">
        <title>Positive selection, recombination, and allopatry shape intraspecific diversity of widespread and dominant cyanobacteria.</title>
        <authorList>
            <person name="Wei J."/>
            <person name="Shu W."/>
            <person name="Hu C."/>
        </authorList>
    </citation>
    <scope>NUCLEOTIDE SEQUENCE [LARGE SCALE GENOMIC DNA]</scope>
    <source>
        <strain evidence="1 2">GB2-A5</strain>
    </source>
</reference>
<organism evidence="1 2">
    <name type="scientific">Funiculus sociatus GB2-A5</name>
    <dbReference type="NCBI Taxonomy" id="2933946"/>
    <lineage>
        <taxon>Bacteria</taxon>
        <taxon>Bacillati</taxon>
        <taxon>Cyanobacteriota</taxon>
        <taxon>Cyanophyceae</taxon>
        <taxon>Coleofasciculales</taxon>
        <taxon>Coleofasciculaceae</taxon>
        <taxon>Funiculus</taxon>
    </lineage>
</organism>
<gene>
    <name evidence="1" type="ORF">NDI37_20445</name>
</gene>
<dbReference type="Proteomes" id="UP001442494">
    <property type="component" value="Unassembled WGS sequence"/>
</dbReference>
<accession>A0ABV0JUD7</accession>
<comment type="caution">
    <text evidence="1">The sequence shown here is derived from an EMBL/GenBank/DDBJ whole genome shotgun (WGS) entry which is preliminary data.</text>
</comment>
<evidence type="ECO:0000313" key="2">
    <source>
        <dbReference type="Proteomes" id="UP001442494"/>
    </source>
</evidence>